<dbReference type="GO" id="GO:0005975">
    <property type="term" value="P:carbohydrate metabolic process"/>
    <property type="evidence" value="ECO:0007669"/>
    <property type="project" value="UniProtKB-ARBA"/>
</dbReference>
<feature type="region of interest" description="Disordered" evidence="2">
    <location>
        <begin position="1613"/>
        <end position="1652"/>
    </location>
</feature>
<dbReference type="InterPro" id="IPR011042">
    <property type="entry name" value="6-blade_b-propeller_TolB-like"/>
</dbReference>
<name>A0A3N2DCU7_9MICO</name>
<dbReference type="EMBL" id="RKHQ01000001">
    <property type="protein sequence ID" value="ROR97616.1"/>
    <property type="molecule type" value="Genomic_DNA"/>
</dbReference>
<evidence type="ECO:0000256" key="1">
    <source>
        <dbReference type="ARBA" id="ARBA00009820"/>
    </source>
</evidence>
<keyword evidence="3" id="KW-0732">Signal</keyword>
<dbReference type="InterPro" id="IPR013783">
    <property type="entry name" value="Ig-like_fold"/>
</dbReference>
<protein>
    <submittedName>
        <fullName evidence="5">WD40 repeat protein</fullName>
    </submittedName>
</protein>
<dbReference type="Pfam" id="PF07676">
    <property type="entry name" value="PD40"/>
    <property type="match status" value="6"/>
</dbReference>
<keyword evidence="6" id="KW-1185">Reference proteome</keyword>
<dbReference type="InterPro" id="IPR011659">
    <property type="entry name" value="WD40"/>
</dbReference>
<feature type="signal peptide" evidence="3">
    <location>
        <begin position="1"/>
        <end position="35"/>
    </location>
</feature>
<dbReference type="Proteomes" id="UP000275356">
    <property type="component" value="Unassembled WGS sequence"/>
</dbReference>
<gene>
    <name evidence="5" type="ORF">EDD28_2217</name>
</gene>
<organism evidence="5 6">
    <name type="scientific">Salana multivorans</name>
    <dbReference type="NCBI Taxonomy" id="120377"/>
    <lineage>
        <taxon>Bacteria</taxon>
        <taxon>Bacillati</taxon>
        <taxon>Actinomycetota</taxon>
        <taxon>Actinomycetes</taxon>
        <taxon>Micrococcales</taxon>
        <taxon>Beutenbergiaceae</taxon>
        <taxon>Salana</taxon>
    </lineage>
</organism>
<feature type="compositionally biased region" description="Pro residues" evidence="2">
    <location>
        <begin position="1632"/>
        <end position="1652"/>
    </location>
</feature>
<dbReference type="Pfam" id="PF01345">
    <property type="entry name" value="DUF11"/>
    <property type="match status" value="1"/>
</dbReference>
<dbReference type="Gene3D" id="2.120.10.30">
    <property type="entry name" value="TolB, C-terminal domain"/>
    <property type="match status" value="5"/>
</dbReference>
<dbReference type="InterPro" id="IPR001434">
    <property type="entry name" value="OmcB-like_DUF11"/>
</dbReference>
<feature type="chain" id="PRO_5018272203" evidence="3">
    <location>
        <begin position="36"/>
        <end position="1916"/>
    </location>
</feature>
<evidence type="ECO:0000259" key="4">
    <source>
        <dbReference type="Pfam" id="PF01345"/>
    </source>
</evidence>
<dbReference type="PANTHER" id="PTHR36842">
    <property type="entry name" value="PROTEIN TOLB HOMOLOG"/>
    <property type="match status" value="1"/>
</dbReference>
<evidence type="ECO:0000313" key="5">
    <source>
        <dbReference type="EMBL" id="ROR97616.1"/>
    </source>
</evidence>
<dbReference type="SUPFAM" id="SSF69304">
    <property type="entry name" value="Tricorn protease N-terminal domain"/>
    <property type="match status" value="3"/>
</dbReference>
<evidence type="ECO:0000256" key="2">
    <source>
        <dbReference type="SAM" id="MobiDB-lite"/>
    </source>
</evidence>
<proteinExistence type="inferred from homology"/>
<feature type="compositionally biased region" description="Low complexity" evidence="2">
    <location>
        <begin position="1761"/>
        <end position="1788"/>
    </location>
</feature>
<dbReference type="Gene3D" id="2.60.40.10">
    <property type="entry name" value="Immunoglobulins"/>
    <property type="match status" value="1"/>
</dbReference>
<feature type="domain" description="DUF11" evidence="4">
    <location>
        <begin position="1676"/>
        <end position="1752"/>
    </location>
</feature>
<dbReference type="PANTHER" id="PTHR36842:SF1">
    <property type="entry name" value="PROTEIN TOLB"/>
    <property type="match status" value="1"/>
</dbReference>
<comment type="caution">
    <text evidence="5">The sequence shown here is derived from an EMBL/GenBank/DDBJ whole genome shotgun (WGS) entry which is preliminary data.</text>
</comment>
<feature type="region of interest" description="Disordered" evidence="2">
    <location>
        <begin position="1751"/>
        <end position="1788"/>
    </location>
</feature>
<accession>A0A3N2DCU7</accession>
<sequence>MRRAPLMRERARVRRPTSVTATLSCVALGASLAIAAVVVAPSTSAEPAIPWLPVLEGDVAPRLAFADDGVEVARTFVDDAWSEDDDVFPFRDPDRRYLADYRTTWVDADRVSTQPAVERGWYSEGGAVVAFVSNADLTGGPVFPGGDVYAQGIDDNEVTWIARLTCNAAVESHPAVNPAHDGVAYTTNADENGEPGSDFDIVMTQMWADDGIDACGGDLVTTPLATGPGDQLWPAWNDVEMQLVYSSSSGPGAPADLYVVPDPEDNGPGAEPTSYQVTSTAADETQPTVITATRIDESSWTAIAFRTDEFRPDGSLGLVMCADLACADGPFDGAIDLYRDDARARIQGSQPSWLEADFPEGSTSGEFGVMDLAFTSTSGSPDGDVWVAHVTSPDSDPQIEDQGRAVADPLVTEGNPTGLPSWPYPGSDTSGGLLLSQDGDDANVDDVLASDGTDRRVLTSGTRPSPSGVDVPADEDGPAYSPDGRTMVYSVATCDCHPSIEWHGRQLVVAAADGTSPTPLTYPHDLMDLDVDPVWSPDGTRIAFVRYSTATGPWLGYPSLSPGGYQPPVIMVLDLRTMLVEPLLSADPRESQVGNLDPAWSPDGTRIVFTAEAEVHDGAPGPLGVFLADVAARTAIPIGQSRTITCPDATCAPHEEQIALVGRHPSWSPDGRALVVADATLTAKYGGLVHDGRGALSIATLDPEADGGEMVTRIQLLTRPAVLATEVDAGAVDATWRRLTAVSTPAWSPDGARIAFVGADVDGARDVWTVGTDGSGLTRVTDDRTEQRDPAWQAAPDVAAEVSSAASTLTRGDATTVTSTVRPVGGAAPASTLTIHLPTGLTADWSAACGWPTADPDGGGTVVTCAVPPLPAGGSFAVTLDVTASRDGQHVVTATVALAFPDADPDNDTASTTIDVQAPPPQRVDRPRLAFTDDGTAVATESLTRGEEGYGWLGQQGGRITEQASILEPDGYYGSMSVWISSGAWTEGGEENLFPNGDIYVTLANWQGDVRLTCDDSRKSHPVLDPSGEWVAWATDRGGDFDVVVAPITDADPCAQPPEIVVVAGGPGDQTWPTWAGEHGVIVYASNTASGEPSDLWAVSRDGDGGAAQRLTDTPTDETQPSAVDVIAWYDGISYVDSIAIAARSDAVRPDGSIVVLQCDSYIVVDGGGCGAPVDPYAADPGARVQGSEPAWSGSATWEEGSDLAFTTTADSPLGSPWTAEVALRDRTANEPNGAAVVQWQERGSSEPLTSRTHPTWLSTWSPYEIPGGDVEWAAQLEVTSNSSQGAIHDVRATDYSQRRTVLDQEVLIEPWEYLWWPDERQPAYSSDGDLLAFSTDVYVESEGEVDAPERVLGVVDWNGVPVMSPLAYETETGARDVDPVFSPDGTRLAFVRYPALAQGEAQTSTAPAGYGPGRVMVVTLATGAVEELLASETEGIGELDPAWSLDGRTIALSRVDGRPAGEPVDLGIHLVDVATRQARQLRVGVGCATTCTGQRPVLGRHPAWSPDSSRLVVADLSVPAASGGGTVVDARGSLAIVRVTGTGAAGTVEAGESIVVLDATSRADARQWGSLVNPAQPAWSPDGERIAFMAQHAGLSASTDIATVRVDGSDVRWATDDPSRQTDPAWQPAGLPTPTPTPTTPTPTPTLPGPPDLGVTIEVTTPVAVTDSALPVLWQGGQSGEVRITVRNHGGSPAPGSALDVVWPAGLVPTASGSSTGACLAASDRCQLGSIAAGAQVVLTAAVAATGPVTPPAPVERSQPAPSVGPVTPPTTTTLTASVTSTPVPPGSVDASVRVDASDDAASSTVELRLAQLRLASSVMRTGTPITVMGYWFPPGQQVSLAWSRGVTSNPGAVTVATNGTFATTVLALNDGLLDDRDLLALTAPSGAPPGWGDARSRVLVVQNTTQAPNFLYRN</sequence>
<reference evidence="5 6" key="1">
    <citation type="submission" date="2018-11" db="EMBL/GenBank/DDBJ databases">
        <title>Sequencing the genomes of 1000 actinobacteria strains.</title>
        <authorList>
            <person name="Klenk H.-P."/>
        </authorList>
    </citation>
    <scope>NUCLEOTIDE SEQUENCE [LARGE SCALE GENOMIC DNA]</scope>
    <source>
        <strain evidence="5 6">DSM 13521</strain>
    </source>
</reference>
<feature type="region of interest" description="Disordered" evidence="2">
    <location>
        <begin position="409"/>
        <end position="481"/>
    </location>
</feature>
<comment type="similarity">
    <text evidence="1">Belongs to the TolB family.</text>
</comment>
<evidence type="ECO:0000256" key="3">
    <source>
        <dbReference type="SAM" id="SignalP"/>
    </source>
</evidence>
<evidence type="ECO:0000313" key="6">
    <source>
        <dbReference type="Proteomes" id="UP000275356"/>
    </source>
</evidence>